<feature type="transmembrane region" description="Helical" evidence="6">
    <location>
        <begin position="36"/>
        <end position="56"/>
    </location>
</feature>
<dbReference type="PROSITE" id="PS50887">
    <property type="entry name" value="GGDEF"/>
    <property type="match status" value="1"/>
</dbReference>
<dbReference type="FunFam" id="3.30.70.270:FF:000001">
    <property type="entry name" value="Diguanylate cyclase domain protein"/>
    <property type="match status" value="1"/>
</dbReference>
<evidence type="ECO:0000256" key="3">
    <source>
        <dbReference type="ARBA" id="ARBA00022692"/>
    </source>
</evidence>
<dbReference type="SUPFAM" id="SSF55785">
    <property type="entry name" value="PYP-like sensor domain (PAS domain)"/>
    <property type="match status" value="1"/>
</dbReference>
<dbReference type="InterPro" id="IPR043128">
    <property type="entry name" value="Rev_trsase/Diguanyl_cyclase"/>
</dbReference>
<dbReference type="Pfam" id="PF07694">
    <property type="entry name" value="5TM-5TMR_LYT"/>
    <property type="match status" value="1"/>
</dbReference>
<proteinExistence type="predicted"/>
<evidence type="ECO:0000313" key="10">
    <source>
        <dbReference type="EMBL" id="MBB6675364.1"/>
    </source>
</evidence>
<dbReference type="PROSITE" id="PS50113">
    <property type="entry name" value="PAC"/>
    <property type="match status" value="1"/>
</dbReference>
<evidence type="ECO:0000256" key="5">
    <source>
        <dbReference type="ARBA" id="ARBA00023136"/>
    </source>
</evidence>
<dbReference type="SMART" id="SM00086">
    <property type="entry name" value="PAC"/>
    <property type="match status" value="1"/>
</dbReference>
<dbReference type="NCBIfam" id="TIGR00254">
    <property type="entry name" value="GGDEF"/>
    <property type="match status" value="1"/>
</dbReference>
<feature type="transmembrane region" description="Helical" evidence="6">
    <location>
        <begin position="6"/>
        <end position="24"/>
    </location>
</feature>
<accession>A0A7X0S0E0</accession>
<organism evidence="10 11">
    <name type="scientific">Cohnella nanjingensis</name>
    <dbReference type="NCBI Taxonomy" id="1387779"/>
    <lineage>
        <taxon>Bacteria</taxon>
        <taxon>Bacillati</taxon>
        <taxon>Bacillota</taxon>
        <taxon>Bacilli</taxon>
        <taxon>Bacillales</taxon>
        <taxon>Paenibacillaceae</taxon>
        <taxon>Cohnella</taxon>
    </lineage>
</organism>
<dbReference type="Pfam" id="PF00990">
    <property type="entry name" value="GGDEF"/>
    <property type="match status" value="1"/>
</dbReference>
<keyword evidence="11" id="KW-1185">Reference proteome</keyword>
<sequence length="499" mass="54186">MTNDLVANFALLTAFLFAYNLLFGQKVAGLRPSLRTKTIAGAVYGIFAILLMYFSVSVGPKTILDFRQLMIISSAAFGGLYASMLTGLITVIGRVLLFGGLNHSSIVASISALTLALGSGLISRAVRGHTGRMWFYSLLLSLICLTGTLTYLLGRDSLTILPRMAPLIVLGGIFVAGLTAYFASANRLTQELRASEERYRQLHSMQEAILRSASGVSIVAADLNGRITLFNRGAELMFGYRAKEMIGRGVKGFDVLTERAKRGLADEREWTFVRKDRTRLRINLIVTPVKDEIGVYIGYMGVATDITERKRAEEALRKANEMLRQLSLLDGLTEIPNRRHFDQALDREWSRAATEDRPLALVLFDIDAFKSYNDTYGHQAGDRALIQVAAAAKACLRTDEDIVARYGGEEFAVILPGANLSEATRLAEKMRAAVEAARIPHAGAPTNGVTVSAGVAAVRGSALPGAHALVAGADRALYAAKQGGRNQVRQAKAVREAMR</sequence>
<evidence type="ECO:0000259" key="7">
    <source>
        <dbReference type="PROSITE" id="PS50112"/>
    </source>
</evidence>
<dbReference type="SUPFAM" id="SSF55073">
    <property type="entry name" value="Nucleotide cyclase"/>
    <property type="match status" value="1"/>
</dbReference>
<dbReference type="InterPro" id="IPR050469">
    <property type="entry name" value="Diguanylate_Cyclase"/>
</dbReference>
<dbReference type="PANTHER" id="PTHR45138">
    <property type="entry name" value="REGULATORY COMPONENTS OF SENSORY TRANSDUCTION SYSTEM"/>
    <property type="match status" value="1"/>
</dbReference>
<dbReference type="GO" id="GO:0005886">
    <property type="term" value="C:plasma membrane"/>
    <property type="evidence" value="ECO:0007669"/>
    <property type="project" value="UniProtKB-SubCell"/>
</dbReference>
<feature type="domain" description="PAC" evidence="8">
    <location>
        <begin position="266"/>
        <end position="318"/>
    </location>
</feature>
<dbReference type="InterPro" id="IPR000700">
    <property type="entry name" value="PAS-assoc_C"/>
</dbReference>
<dbReference type="AlphaFoldDB" id="A0A7X0S0E0"/>
<dbReference type="InterPro" id="IPR035965">
    <property type="entry name" value="PAS-like_dom_sf"/>
</dbReference>
<dbReference type="GO" id="GO:1902201">
    <property type="term" value="P:negative regulation of bacterial-type flagellum-dependent cell motility"/>
    <property type="evidence" value="ECO:0007669"/>
    <property type="project" value="TreeGrafter"/>
</dbReference>
<dbReference type="GO" id="GO:0000155">
    <property type="term" value="F:phosphorelay sensor kinase activity"/>
    <property type="evidence" value="ECO:0007669"/>
    <property type="project" value="InterPro"/>
</dbReference>
<protein>
    <submittedName>
        <fullName evidence="10">Diguanylate cyclase</fullName>
    </submittedName>
</protein>
<keyword evidence="3 6" id="KW-0812">Transmembrane</keyword>
<dbReference type="Pfam" id="PF13426">
    <property type="entry name" value="PAS_9"/>
    <property type="match status" value="1"/>
</dbReference>
<keyword evidence="2" id="KW-1003">Cell membrane</keyword>
<evidence type="ECO:0000256" key="2">
    <source>
        <dbReference type="ARBA" id="ARBA00022475"/>
    </source>
</evidence>
<feature type="transmembrane region" description="Helical" evidence="6">
    <location>
        <begin position="104"/>
        <end position="122"/>
    </location>
</feature>
<dbReference type="InterPro" id="IPR000160">
    <property type="entry name" value="GGDEF_dom"/>
</dbReference>
<feature type="transmembrane region" description="Helical" evidence="6">
    <location>
        <begin position="68"/>
        <end position="92"/>
    </location>
</feature>
<dbReference type="EMBL" id="JACJVP010000071">
    <property type="protein sequence ID" value="MBB6675364.1"/>
    <property type="molecule type" value="Genomic_DNA"/>
</dbReference>
<dbReference type="Proteomes" id="UP000547209">
    <property type="component" value="Unassembled WGS sequence"/>
</dbReference>
<dbReference type="SMART" id="SM00267">
    <property type="entry name" value="GGDEF"/>
    <property type="match status" value="1"/>
</dbReference>
<evidence type="ECO:0000259" key="9">
    <source>
        <dbReference type="PROSITE" id="PS50887"/>
    </source>
</evidence>
<feature type="domain" description="GGDEF" evidence="9">
    <location>
        <begin position="357"/>
        <end position="493"/>
    </location>
</feature>
<name>A0A7X0S0E0_9BACL</name>
<keyword evidence="5 6" id="KW-0472">Membrane</keyword>
<dbReference type="CDD" id="cd00130">
    <property type="entry name" value="PAS"/>
    <property type="match status" value="1"/>
</dbReference>
<dbReference type="GO" id="GO:0071555">
    <property type="term" value="P:cell wall organization"/>
    <property type="evidence" value="ECO:0007669"/>
    <property type="project" value="InterPro"/>
</dbReference>
<feature type="transmembrane region" description="Helical" evidence="6">
    <location>
        <begin position="134"/>
        <end position="153"/>
    </location>
</feature>
<dbReference type="Gene3D" id="3.30.450.20">
    <property type="entry name" value="PAS domain"/>
    <property type="match status" value="1"/>
</dbReference>
<dbReference type="RefSeq" id="WP_185673214.1">
    <property type="nucleotide sequence ID" value="NZ_JACJVP010000071.1"/>
</dbReference>
<evidence type="ECO:0000256" key="1">
    <source>
        <dbReference type="ARBA" id="ARBA00004651"/>
    </source>
</evidence>
<evidence type="ECO:0000256" key="4">
    <source>
        <dbReference type="ARBA" id="ARBA00022989"/>
    </source>
</evidence>
<dbReference type="NCBIfam" id="TIGR00229">
    <property type="entry name" value="sensory_box"/>
    <property type="match status" value="1"/>
</dbReference>
<evidence type="ECO:0000313" key="11">
    <source>
        <dbReference type="Proteomes" id="UP000547209"/>
    </source>
</evidence>
<comment type="caution">
    <text evidence="10">The sequence shown here is derived from an EMBL/GenBank/DDBJ whole genome shotgun (WGS) entry which is preliminary data.</text>
</comment>
<dbReference type="GO" id="GO:0043709">
    <property type="term" value="P:cell adhesion involved in single-species biofilm formation"/>
    <property type="evidence" value="ECO:0007669"/>
    <property type="project" value="TreeGrafter"/>
</dbReference>
<feature type="domain" description="PAS" evidence="7">
    <location>
        <begin position="218"/>
        <end position="248"/>
    </location>
</feature>
<comment type="subcellular location">
    <subcellularLocation>
        <location evidence="1">Cell membrane</location>
        <topology evidence="1">Multi-pass membrane protein</topology>
    </subcellularLocation>
</comment>
<dbReference type="PANTHER" id="PTHR45138:SF9">
    <property type="entry name" value="DIGUANYLATE CYCLASE DGCM-RELATED"/>
    <property type="match status" value="1"/>
</dbReference>
<keyword evidence="4 6" id="KW-1133">Transmembrane helix</keyword>
<dbReference type="InterPro" id="IPR001610">
    <property type="entry name" value="PAC"/>
</dbReference>
<dbReference type="Gene3D" id="3.30.70.270">
    <property type="match status" value="1"/>
</dbReference>
<dbReference type="InterPro" id="IPR011620">
    <property type="entry name" value="Sig_transdc_His_kinase_LytS_TM"/>
</dbReference>
<dbReference type="InterPro" id="IPR000014">
    <property type="entry name" value="PAS"/>
</dbReference>
<evidence type="ECO:0000259" key="8">
    <source>
        <dbReference type="PROSITE" id="PS50113"/>
    </source>
</evidence>
<dbReference type="SMART" id="SM00091">
    <property type="entry name" value="PAS"/>
    <property type="match status" value="1"/>
</dbReference>
<dbReference type="CDD" id="cd01949">
    <property type="entry name" value="GGDEF"/>
    <property type="match status" value="1"/>
</dbReference>
<feature type="transmembrane region" description="Helical" evidence="6">
    <location>
        <begin position="165"/>
        <end position="183"/>
    </location>
</feature>
<evidence type="ECO:0000256" key="6">
    <source>
        <dbReference type="SAM" id="Phobius"/>
    </source>
</evidence>
<dbReference type="PROSITE" id="PS50112">
    <property type="entry name" value="PAS"/>
    <property type="match status" value="1"/>
</dbReference>
<reference evidence="10 11" key="1">
    <citation type="submission" date="2020-08" db="EMBL/GenBank/DDBJ databases">
        <title>Cohnella phylogeny.</title>
        <authorList>
            <person name="Dunlap C."/>
        </authorList>
    </citation>
    <scope>NUCLEOTIDE SEQUENCE [LARGE SCALE GENOMIC DNA]</scope>
    <source>
        <strain evidence="10 11">DSM 28246</strain>
    </source>
</reference>
<gene>
    <name evidence="10" type="ORF">H7C19_32370</name>
</gene>
<dbReference type="GO" id="GO:0052621">
    <property type="term" value="F:diguanylate cyclase activity"/>
    <property type="evidence" value="ECO:0007669"/>
    <property type="project" value="TreeGrafter"/>
</dbReference>
<dbReference type="InterPro" id="IPR029787">
    <property type="entry name" value="Nucleotide_cyclase"/>
</dbReference>